<dbReference type="GO" id="GO:0016491">
    <property type="term" value="F:oxidoreductase activity"/>
    <property type="evidence" value="ECO:0007669"/>
    <property type="project" value="UniProtKB-KW"/>
</dbReference>
<dbReference type="FunFam" id="3.40.50.720:FF:000084">
    <property type="entry name" value="Short-chain dehydrogenase reductase"/>
    <property type="match status" value="1"/>
</dbReference>
<comment type="similarity">
    <text evidence="1">Belongs to the short-chain dehydrogenases/reductases (SDR) family.</text>
</comment>
<organism evidence="4 5">
    <name type="scientific">Phomopsis amygdali</name>
    <name type="common">Fusicoccum amygdali</name>
    <dbReference type="NCBI Taxonomy" id="1214568"/>
    <lineage>
        <taxon>Eukaryota</taxon>
        <taxon>Fungi</taxon>
        <taxon>Dikarya</taxon>
        <taxon>Ascomycota</taxon>
        <taxon>Pezizomycotina</taxon>
        <taxon>Sordariomycetes</taxon>
        <taxon>Sordariomycetidae</taxon>
        <taxon>Diaporthales</taxon>
        <taxon>Diaporthaceae</taxon>
        <taxon>Diaporthe</taxon>
    </lineage>
</organism>
<reference evidence="4" key="1">
    <citation type="submission" date="2023-06" db="EMBL/GenBank/DDBJ databases">
        <authorList>
            <person name="Noh H."/>
        </authorList>
    </citation>
    <scope>NUCLEOTIDE SEQUENCE</scope>
    <source>
        <strain evidence="4">DUCC20226</strain>
    </source>
</reference>
<dbReference type="InterPro" id="IPR036291">
    <property type="entry name" value="NAD(P)-bd_dom_sf"/>
</dbReference>
<dbReference type="PANTHER" id="PTHR24321:SF8">
    <property type="entry name" value="ESTRADIOL 17-BETA-DEHYDROGENASE 8-RELATED"/>
    <property type="match status" value="1"/>
</dbReference>
<dbReference type="Proteomes" id="UP001265746">
    <property type="component" value="Unassembled WGS sequence"/>
</dbReference>
<comment type="caution">
    <text evidence="4">The sequence shown here is derived from an EMBL/GenBank/DDBJ whole genome shotgun (WGS) entry which is preliminary data.</text>
</comment>
<dbReference type="AlphaFoldDB" id="A0AAD9W2V9"/>
<dbReference type="Pfam" id="PF13561">
    <property type="entry name" value="adh_short_C2"/>
    <property type="match status" value="1"/>
</dbReference>
<keyword evidence="5" id="KW-1185">Reference proteome</keyword>
<evidence type="ECO:0000313" key="5">
    <source>
        <dbReference type="Proteomes" id="UP001265746"/>
    </source>
</evidence>
<dbReference type="PRINTS" id="PR00081">
    <property type="entry name" value="GDHRDH"/>
</dbReference>
<dbReference type="EMBL" id="JAUJFL010000003">
    <property type="protein sequence ID" value="KAK2606636.1"/>
    <property type="molecule type" value="Genomic_DNA"/>
</dbReference>
<sequence length="286" mass="29999">MASFDFRSCKGLVFAITGGGGGIGGATALRLAQLGAAAVAIADVHEEGMEARKKEITPTHSVAACPDCKVMTTKVDVIDPKQVDDWISSIVAEFGRLDGAANIAGGERKGNRKAEDRIIEIVDEDWQHAIDLNLRGTMNCLRAQLKVITRPGGSILNCSSGGGLAGLPHHGAYGASKWGIRGLTRTAAVEYGPEGIRVNCLVPGPIDSSPVMHELAAKGLLDLQWMADHSAMRRLGKPDEVAKMAAFLLSPDASYVSGIDAPVDGGGCAMGGYGDWSYKKAVQSKQ</sequence>
<evidence type="ECO:0000256" key="1">
    <source>
        <dbReference type="ARBA" id="ARBA00006484"/>
    </source>
</evidence>
<evidence type="ECO:0000256" key="2">
    <source>
        <dbReference type="ARBA" id="ARBA00022857"/>
    </source>
</evidence>
<dbReference type="InterPro" id="IPR020904">
    <property type="entry name" value="Sc_DH/Rdtase_CS"/>
</dbReference>
<evidence type="ECO:0000313" key="4">
    <source>
        <dbReference type="EMBL" id="KAK2606636.1"/>
    </source>
</evidence>
<dbReference type="InterPro" id="IPR002347">
    <property type="entry name" value="SDR_fam"/>
</dbReference>
<evidence type="ECO:0000256" key="3">
    <source>
        <dbReference type="ARBA" id="ARBA00023002"/>
    </source>
</evidence>
<proteinExistence type="inferred from homology"/>
<keyword evidence="3" id="KW-0560">Oxidoreductase</keyword>
<keyword evidence="2" id="KW-0521">NADP</keyword>
<dbReference type="CDD" id="cd05233">
    <property type="entry name" value="SDR_c"/>
    <property type="match status" value="1"/>
</dbReference>
<accession>A0AAD9W2V9</accession>
<name>A0AAD9W2V9_PHOAM</name>
<protein>
    <submittedName>
        <fullName evidence="4">Uncharacterized protein</fullName>
    </submittedName>
</protein>
<gene>
    <name evidence="4" type="ORF">N8I77_005370</name>
</gene>
<dbReference type="SUPFAM" id="SSF51735">
    <property type="entry name" value="NAD(P)-binding Rossmann-fold domains"/>
    <property type="match status" value="1"/>
</dbReference>
<dbReference type="Gene3D" id="3.40.50.720">
    <property type="entry name" value="NAD(P)-binding Rossmann-like Domain"/>
    <property type="match status" value="1"/>
</dbReference>
<dbReference type="PROSITE" id="PS00061">
    <property type="entry name" value="ADH_SHORT"/>
    <property type="match status" value="1"/>
</dbReference>
<dbReference type="PANTHER" id="PTHR24321">
    <property type="entry name" value="DEHYDROGENASES, SHORT CHAIN"/>
    <property type="match status" value="1"/>
</dbReference>